<dbReference type="OrthoDB" id="5343028at2759"/>
<dbReference type="Proteomes" id="UP000664203">
    <property type="component" value="Unassembled WGS sequence"/>
</dbReference>
<feature type="region of interest" description="Disordered" evidence="1">
    <location>
        <begin position="252"/>
        <end position="320"/>
    </location>
</feature>
<feature type="region of interest" description="Disordered" evidence="1">
    <location>
        <begin position="542"/>
        <end position="564"/>
    </location>
</feature>
<evidence type="ECO:0000313" key="3">
    <source>
        <dbReference type="Proteomes" id="UP000664203"/>
    </source>
</evidence>
<sequence>MLNKALEGKILSSYKAYDPIVVLEDDERDPAEVIYIDLENDNEAPFVGDHHTPSQQAVAGIQDVGFQSVAKSHNPDDNTQRSNPMTHTKRVTQPLFRALTKDDIPAPSVQAALENRGMGFKAWYRTHDAHHTGNKVPGMQQKAISRKSAIALYNEKRTKNTTKKDRDTPQFEMSVLNSNRKRTIESPSEKLARMARKRRQRQERSGILIQNMYAGDEQSGVDLDQTYGYENDRIAGENVDLALSAIASESLEGQETAARVGDERIGPSVGRGVSPDTSDLLDDGQGSALPTQRHEDPGDSHKDTSGTCSKQTTTQDCDAQEHGKGILATYSRDKTFASRKSKRATRISDPTKVCGIFSPEKKPPVKRASHGAFHCPRCDSQFTRSLAVNYHFEKCVAKYGNPMSLQWNDHPSLEGVAKRVVTTKKNEQTDLAATQVPSIQKRLASSSVPIGGQIISVNPAFDKHIGRPPPIANMTALPQDSNSQAPNFSGFPEVRSTTRDQALSSGSELKLDDQKSFVEHLVEHGQTAGKGLSKETLRRFQETGNWTHGTEVDQSAGEDEDDETEVPTLAYRYFVQKREWLETEDDAIELDMGPYRTMSEANAVAKAEVQSPQIDEFEGIQSKGWSYFYQQDEYGMQTHMAIVLEIHIQTAVHRELMPANERVSIPKSAFMVAPLVYIIHELQWLPTSPDVTTTAPRHCQSLMHGVFTLLNKANQRASAEYLETLTGNWGKSEYDLLKKLEMKSDLDKKVRALNRENDCFREEMKFDDNRFAQVWVEMAVVEGPRN</sequence>
<dbReference type="AlphaFoldDB" id="A0A8H3GB72"/>
<feature type="compositionally biased region" description="Polar residues" evidence="1">
    <location>
        <begin position="305"/>
        <end position="317"/>
    </location>
</feature>
<gene>
    <name evidence="2" type="ORF">ALECFALPRED_007602</name>
</gene>
<name>A0A8H3GB72_9LECA</name>
<feature type="region of interest" description="Disordered" evidence="1">
    <location>
        <begin position="181"/>
        <end position="211"/>
    </location>
</feature>
<comment type="caution">
    <text evidence="2">The sequence shown here is derived from an EMBL/GenBank/DDBJ whole genome shotgun (WGS) entry which is preliminary data.</text>
</comment>
<accession>A0A8H3GB72</accession>
<organism evidence="2 3">
    <name type="scientific">Alectoria fallacina</name>
    <dbReference type="NCBI Taxonomy" id="1903189"/>
    <lineage>
        <taxon>Eukaryota</taxon>
        <taxon>Fungi</taxon>
        <taxon>Dikarya</taxon>
        <taxon>Ascomycota</taxon>
        <taxon>Pezizomycotina</taxon>
        <taxon>Lecanoromycetes</taxon>
        <taxon>OSLEUM clade</taxon>
        <taxon>Lecanoromycetidae</taxon>
        <taxon>Lecanorales</taxon>
        <taxon>Lecanorineae</taxon>
        <taxon>Parmeliaceae</taxon>
        <taxon>Alectoria</taxon>
    </lineage>
</organism>
<evidence type="ECO:0000256" key="1">
    <source>
        <dbReference type="SAM" id="MobiDB-lite"/>
    </source>
</evidence>
<protein>
    <submittedName>
        <fullName evidence="2">Uncharacterized protein</fullName>
    </submittedName>
</protein>
<evidence type="ECO:0000313" key="2">
    <source>
        <dbReference type="EMBL" id="CAF9938324.1"/>
    </source>
</evidence>
<dbReference type="EMBL" id="CAJPDR010000508">
    <property type="protein sequence ID" value="CAF9938324.1"/>
    <property type="molecule type" value="Genomic_DNA"/>
</dbReference>
<keyword evidence="3" id="KW-1185">Reference proteome</keyword>
<reference evidence="2" key="1">
    <citation type="submission" date="2021-03" db="EMBL/GenBank/DDBJ databases">
        <authorList>
            <person name="Tagirdzhanova G."/>
        </authorList>
    </citation>
    <scope>NUCLEOTIDE SEQUENCE</scope>
</reference>
<proteinExistence type="predicted"/>
<feature type="region of interest" description="Disordered" evidence="1">
    <location>
        <begin position="69"/>
        <end position="88"/>
    </location>
</feature>
<feature type="compositionally biased region" description="Basic and acidic residues" evidence="1">
    <location>
        <begin position="292"/>
        <end position="304"/>
    </location>
</feature>
<feature type="compositionally biased region" description="Basic and acidic residues" evidence="1">
    <location>
        <begin position="182"/>
        <end position="192"/>
    </location>
</feature>